<dbReference type="Proteomes" id="UP001529510">
    <property type="component" value="Unassembled WGS sequence"/>
</dbReference>
<feature type="non-terminal residue" evidence="3">
    <location>
        <position position="86"/>
    </location>
</feature>
<evidence type="ECO:0000256" key="1">
    <source>
        <dbReference type="SAM" id="MobiDB-lite"/>
    </source>
</evidence>
<keyword evidence="4" id="KW-1185">Reference proteome</keyword>
<reference evidence="3 4" key="1">
    <citation type="submission" date="2024-05" db="EMBL/GenBank/DDBJ databases">
        <title>Genome sequencing and assembly of Indian major carp, Cirrhinus mrigala (Hamilton, 1822).</title>
        <authorList>
            <person name="Mohindra V."/>
            <person name="Chowdhury L.M."/>
            <person name="Lal K."/>
            <person name="Jena J.K."/>
        </authorList>
    </citation>
    <scope>NUCLEOTIDE SEQUENCE [LARGE SCALE GENOMIC DNA]</scope>
    <source>
        <strain evidence="3">CM1030</strain>
        <tissue evidence="3">Blood</tissue>
    </source>
</reference>
<dbReference type="InterPro" id="IPR011333">
    <property type="entry name" value="SKP1/BTB/POZ_sf"/>
</dbReference>
<dbReference type="PROSITE" id="PS50097">
    <property type="entry name" value="BTB"/>
    <property type="match status" value="1"/>
</dbReference>
<dbReference type="SUPFAM" id="SSF54695">
    <property type="entry name" value="POZ domain"/>
    <property type="match status" value="1"/>
</dbReference>
<dbReference type="Gene3D" id="3.30.710.10">
    <property type="entry name" value="Potassium Channel Kv1.1, Chain A"/>
    <property type="match status" value="1"/>
</dbReference>
<feature type="region of interest" description="Disordered" evidence="1">
    <location>
        <begin position="1"/>
        <end position="28"/>
    </location>
</feature>
<dbReference type="AlphaFoldDB" id="A0ABD0RRA2"/>
<evidence type="ECO:0000259" key="2">
    <source>
        <dbReference type="PROSITE" id="PS50097"/>
    </source>
</evidence>
<gene>
    <name evidence="3" type="ORF">M9458_004255</name>
</gene>
<evidence type="ECO:0000313" key="4">
    <source>
        <dbReference type="Proteomes" id="UP001529510"/>
    </source>
</evidence>
<dbReference type="EMBL" id="JAMKFB020000002">
    <property type="protein sequence ID" value="KAL0201068.1"/>
    <property type="molecule type" value="Genomic_DNA"/>
</dbReference>
<protein>
    <recommendedName>
        <fullName evidence="2">BTB domain-containing protein</fullName>
    </recommendedName>
</protein>
<proteinExistence type="predicted"/>
<name>A0ABD0RRA2_CIRMR</name>
<comment type="caution">
    <text evidence="3">The sequence shown here is derived from an EMBL/GenBank/DDBJ whole genome shotgun (WGS) entry which is preliminary data.</text>
</comment>
<feature type="compositionally biased region" description="Polar residues" evidence="1">
    <location>
        <begin position="1"/>
        <end position="17"/>
    </location>
</feature>
<sequence>MADTLENNSECPSSAKSEASAGGLSMLESSIQESRQDGQVVFEDSVFAGYLQDGLHSLRLENCLTDVNLHVQGQRFQCHRVVLAAA</sequence>
<feature type="domain" description="BTB" evidence="2">
    <location>
        <begin position="65"/>
        <end position="86"/>
    </location>
</feature>
<dbReference type="Pfam" id="PF00651">
    <property type="entry name" value="BTB"/>
    <property type="match status" value="1"/>
</dbReference>
<organism evidence="3 4">
    <name type="scientific">Cirrhinus mrigala</name>
    <name type="common">Mrigala</name>
    <dbReference type="NCBI Taxonomy" id="683832"/>
    <lineage>
        <taxon>Eukaryota</taxon>
        <taxon>Metazoa</taxon>
        <taxon>Chordata</taxon>
        <taxon>Craniata</taxon>
        <taxon>Vertebrata</taxon>
        <taxon>Euteleostomi</taxon>
        <taxon>Actinopterygii</taxon>
        <taxon>Neopterygii</taxon>
        <taxon>Teleostei</taxon>
        <taxon>Ostariophysi</taxon>
        <taxon>Cypriniformes</taxon>
        <taxon>Cyprinidae</taxon>
        <taxon>Labeoninae</taxon>
        <taxon>Labeonini</taxon>
        <taxon>Cirrhinus</taxon>
    </lineage>
</organism>
<accession>A0ABD0RRA2</accession>
<dbReference type="InterPro" id="IPR000210">
    <property type="entry name" value="BTB/POZ_dom"/>
</dbReference>
<evidence type="ECO:0000313" key="3">
    <source>
        <dbReference type="EMBL" id="KAL0201068.1"/>
    </source>
</evidence>